<evidence type="ECO:0000259" key="13">
    <source>
        <dbReference type="Pfam" id="PF00294"/>
    </source>
</evidence>
<gene>
    <name evidence="12 14" type="primary">rbsK</name>
    <name evidence="14" type="ORF">JEOSCH030_00833</name>
</gene>
<dbReference type="GO" id="GO:0046872">
    <property type="term" value="F:metal ion binding"/>
    <property type="evidence" value="ECO:0007669"/>
    <property type="project" value="UniProtKB-KW"/>
</dbReference>
<dbReference type="AlphaFoldDB" id="A0A6V7RCB0"/>
<comment type="function">
    <text evidence="12">Catalyzes the phosphorylation of ribose at O-5 in a reaction requiring ATP and magnesium. The resulting D-ribose-5-phosphate can then be used either for sythesis of nucleotides, histidine, and tryptophan, or as a component of the pentose phosphate pathway.</text>
</comment>
<dbReference type="InterPro" id="IPR002173">
    <property type="entry name" value="Carboh/pur_kinase_PfkB_CS"/>
</dbReference>
<evidence type="ECO:0000256" key="10">
    <source>
        <dbReference type="ARBA" id="ARBA00022958"/>
    </source>
</evidence>
<dbReference type="InterPro" id="IPR011877">
    <property type="entry name" value="Ribokinase"/>
</dbReference>
<dbReference type="GO" id="GO:0019303">
    <property type="term" value="P:D-ribose catabolic process"/>
    <property type="evidence" value="ECO:0007669"/>
    <property type="project" value="UniProtKB-UniRule"/>
</dbReference>
<keyword evidence="4 12" id="KW-0808">Transferase</keyword>
<accession>A0A6V7RCB0</accession>
<dbReference type="InterPro" id="IPR002139">
    <property type="entry name" value="Ribo/fructo_kinase"/>
</dbReference>
<evidence type="ECO:0000256" key="8">
    <source>
        <dbReference type="ARBA" id="ARBA00022840"/>
    </source>
</evidence>
<comment type="caution">
    <text evidence="12">Lacks conserved residue(s) required for the propagation of feature annotation.</text>
</comment>
<keyword evidence="8 12" id="KW-0067">ATP-binding</keyword>
<comment type="similarity">
    <text evidence="12">Belongs to the carbohydrate kinase PfkB family. Ribokinase subfamily.</text>
</comment>
<dbReference type="Proteomes" id="UP000521032">
    <property type="component" value="Unassembled WGS sequence"/>
</dbReference>
<dbReference type="RefSeq" id="WP_229713945.1">
    <property type="nucleotide sequence ID" value="NZ_BMDB01000005.1"/>
</dbReference>
<name>A0A6V7RCB0_9BACL</name>
<comment type="cofactor">
    <cofactor evidence="12">
        <name>Mg(2+)</name>
        <dbReference type="ChEBI" id="CHEBI:18420"/>
    </cofactor>
    <text evidence="12">Requires a divalent cation, most likely magnesium in vivo, as an electrophilic catalyst to aid phosphoryl group transfer. It is the chelate of the metal and the nucleotide that is the actual substrate.</text>
</comment>
<dbReference type="GO" id="GO:0005524">
    <property type="term" value="F:ATP binding"/>
    <property type="evidence" value="ECO:0007669"/>
    <property type="project" value="UniProtKB-UniRule"/>
</dbReference>
<dbReference type="InterPro" id="IPR029056">
    <property type="entry name" value="Ribokinase-like"/>
</dbReference>
<reference evidence="14 15" key="1">
    <citation type="submission" date="2020-07" db="EMBL/GenBank/DDBJ databases">
        <authorList>
            <person name="Criscuolo A."/>
        </authorList>
    </citation>
    <scope>NUCLEOTIDE SEQUENCE [LARGE SCALE GENOMIC DNA]</scope>
    <source>
        <strain evidence="15">CIP 111030</strain>
    </source>
</reference>
<comment type="catalytic activity">
    <reaction evidence="12">
        <text>D-ribose + ATP = D-ribose 5-phosphate + ADP + H(+)</text>
        <dbReference type="Rhea" id="RHEA:13697"/>
        <dbReference type="ChEBI" id="CHEBI:15378"/>
        <dbReference type="ChEBI" id="CHEBI:30616"/>
        <dbReference type="ChEBI" id="CHEBI:47013"/>
        <dbReference type="ChEBI" id="CHEBI:78346"/>
        <dbReference type="ChEBI" id="CHEBI:456216"/>
        <dbReference type="EC" id="2.7.1.15"/>
    </reaction>
</comment>
<proteinExistence type="inferred from homology"/>
<dbReference type="Gene3D" id="3.40.1190.20">
    <property type="match status" value="1"/>
</dbReference>
<keyword evidence="15" id="KW-1185">Reference proteome</keyword>
<dbReference type="EC" id="2.7.1.15" evidence="2 12"/>
<feature type="binding site" evidence="12">
    <location>
        <position position="185"/>
    </location>
    <ligand>
        <name>ATP</name>
        <dbReference type="ChEBI" id="CHEBI:30616"/>
    </ligand>
</feature>
<feature type="binding site" evidence="12">
    <location>
        <begin position="210"/>
        <end position="215"/>
    </location>
    <ligand>
        <name>ATP</name>
        <dbReference type="ChEBI" id="CHEBI:30616"/>
    </ligand>
</feature>
<dbReference type="InterPro" id="IPR011611">
    <property type="entry name" value="PfkB_dom"/>
</dbReference>
<evidence type="ECO:0000256" key="11">
    <source>
        <dbReference type="ARBA" id="ARBA00023277"/>
    </source>
</evidence>
<evidence type="ECO:0000256" key="12">
    <source>
        <dbReference type="HAMAP-Rule" id="MF_01987"/>
    </source>
</evidence>
<comment type="subunit">
    <text evidence="12">Homodimer.</text>
</comment>
<keyword evidence="12" id="KW-0963">Cytoplasm</keyword>
<dbReference type="GO" id="GO:0005829">
    <property type="term" value="C:cytosol"/>
    <property type="evidence" value="ECO:0007669"/>
    <property type="project" value="TreeGrafter"/>
</dbReference>
<evidence type="ECO:0000256" key="1">
    <source>
        <dbReference type="ARBA" id="ARBA00005380"/>
    </source>
</evidence>
<dbReference type="PANTHER" id="PTHR10584:SF166">
    <property type="entry name" value="RIBOKINASE"/>
    <property type="match status" value="1"/>
</dbReference>
<evidence type="ECO:0000313" key="15">
    <source>
        <dbReference type="Proteomes" id="UP000521032"/>
    </source>
</evidence>
<keyword evidence="5 12" id="KW-0479">Metal-binding</keyword>
<dbReference type="SUPFAM" id="SSF53613">
    <property type="entry name" value="Ribokinase-like"/>
    <property type="match status" value="1"/>
</dbReference>
<dbReference type="GO" id="GO:0004747">
    <property type="term" value="F:ribokinase activity"/>
    <property type="evidence" value="ECO:0007669"/>
    <property type="project" value="UniProtKB-UniRule"/>
</dbReference>
<evidence type="ECO:0000256" key="9">
    <source>
        <dbReference type="ARBA" id="ARBA00022842"/>
    </source>
</evidence>
<organism evidence="14 15">
    <name type="scientific">Phocicoccus schoeneichii</name>
    <dbReference type="NCBI Taxonomy" id="1812261"/>
    <lineage>
        <taxon>Bacteria</taxon>
        <taxon>Bacillati</taxon>
        <taxon>Bacillota</taxon>
        <taxon>Bacilli</taxon>
        <taxon>Bacillales</taxon>
        <taxon>Salinicoccaceae</taxon>
        <taxon>Phocicoccus</taxon>
    </lineage>
</organism>
<feature type="binding site" evidence="12">
    <location>
        <position position="242"/>
    </location>
    <ligand>
        <name>substrate</name>
    </ligand>
</feature>
<feature type="binding site" evidence="12">
    <location>
        <begin position="41"/>
        <end position="45"/>
    </location>
    <ligand>
        <name>substrate</name>
    </ligand>
</feature>
<dbReference type="HAMAP" id="MF_01987">
    <property type="entry name" value="Ribokinase"/>
    <property type="match status" value="1"/>
</dbReference>
<evidence type="ECO:0000256" key="6">
    <source>
        <dbReference type="ARBA" id="ARBA00022741"/>
    </source>
</evidence>
<feature type="active site" description="Proton acceptor" evidence="12">
    <location>
        <position position="242"/>
    </location>
</feature>
<dbReference type="NCBIfam" id="TIGR02152">
    <property type="entry name" value="D_ribokin_bact"/>
    <property type="match status" value="1"/>
</dbReference>
<keyword evidence="11 12" id="KW-0119">Carbohydrate metabolism</keyword>
<comment type="subcellular location">
    <subcellularLocation>
        <location evidence="12">Cytoplasm</location>
    </subcellularLocation>
</comment>
<evidence type="ECO:0000256" key="2">
    <source>
        <dbReference type="ARBA" id="ARBA00012035"/>
    </source>
</evidence>
<dbReference type="Pfam" id="PF00294">
    <property type="entry name" value="PfkB"/>
    <property type="match status" value="1"/>
</dbReference>
<protein>
    <recommendedName>
        <fullName evidence="3 12">Ribokinase</fullName>
        <shortName evidence="12">RK</shortName>
        <ecNumber evidence="2 12">2.7.1.15</ecNumber>
    </recommendedName>
</protein>
<feature type="binding site" evidence="12">
    <location>
        <position position="277"/>
    </location>
    <ligand>
        <name>K(+)</name>
        <dbReference type="ChEBI" id="CHEBI:29103"/>
    </ligand>
</feature>
<feature type="binding site" evidence="12">
    <location>
        <position position="236"/>
    </location>
    <ligand>
        <name>K(+)</name>
        <dbReference type="ChEBI" id="CHEBI:29103"/>
    </ligand>
</feature>
<keyword evidence="7 12" id="KW-0418">Kinase</keyword>
<comment type="caution">
    <text evidence="14">The sequence shown here is derived from an EMBL/GenBank/DDBJ whole genome shotgun (WGS) entry which is preliminary data.</text>
</comment>
<comment type="pathway">
    <text evidence="12">Carbohydrate metabolism; D-ribose degradation; D-ribose 5-phosphate from beta-D-ribopyranose: step 2/2.</text>
</comment>
<feature type="binding site" evidence="12">
    <location>
        <position position="266"/>
    </location>
    <ligand>
        <name>ATP</name>
        <dbReference type="ChEBI" id="CHEBI:30616"/>
    </ligand>
</feature>
<keyword evidence="9 12" id="KW-0460">Magnesium</keyword>
<sequence length="297" mass="32049">MKQSKITVIGSLNMDLVVISDEHPQIGETVIGKDFKTTCGGKGGNQAVAAAKLGNDVQFIGRVGDDAFGDGILSTFDSFGIDMIERTPLENTPTGIACVTVSNNDNSIIIIPGANAEVTPELVDIHKERILESDFVMTQLEIPMETVNHIAEICAAHKIPLLVNPAPAQRLTDIILEACTYITPNEIELEQLNRFHPNLMEDYKDKLIVTCGKEGSFYFEGDEKQVVPGFETTPVDTTGAGDCFNGAFISSITNGRDLKESIRFANAAASVAISKFGAQEGMPTEQEVLDKLREAGN</sequence>
<evidence type="ECO:0000313" key="14">
    <source>
        <dbReference type="EMBL" id="CAD2075264.1"/>
    </source>
</evidence>
<keyword evidence="6 12" id="KW-0547">Nucleotide-binding</keyword>
<feature type="binding site" evidence="12">
    <location>
        <position position="238"/>
    </location>
    <ligand>
        <name>K(+)</name>
        <dbReference type="ChEBI" id="CHEBI:29103"/>
    </ligand>
</feature>
<dbReference type="UniPathway" id="UPA00916">
    <property type="reaction ID" value="UER00889"/>
</dbReference>
<feature type="domain" description="Carbohydrate kinase PfkB" evidence="13">
    <location>
        <begin position="4"/>
        <end position="284"/>
    </location>
</feature>
<dbReference type="PRINTS" id="PR00990">
    <property type="entry name" value="RIBOKINASE"/>
</dbReference>
<dbReference type="EMBL" id="CAJEWE010000008">
    <property type="protein sequence ID" value="CAD2075264.1"/>
    <property type="molecule type" value="Genomic_DNA"/>
</dbReference>
<comment type="activity regulation">
    <text evidence="12">Activated by a monovalent cation that binds near, but not in, the active site. The most likely occupant of the site in vivo is potassium. Ion binding induces a conformational change that may alter substrate affinity.</text>
</comment>
<dbReference type="CDD" id="cd01174">
    <property type="entry name" value="ribokinase"/>
    <property type="match status" value="1"/>
</dbReference>
<evidence type="ECO:0000256" key="4">
    <source>
        <dbReference type="ARBA" id="ARBA00022679"/>
    </source>
</evidence>
<evidence type="ECO:0000256" key="3">
    <source>
        <dbReference type="ARBA" id="ARBA00016943"/>
    </source>
</evidence>
<feature type="binding site" evidence="12">
    <location>
        <begin position="241"/>
        <end position="242"/>
    </location>
    <ligand>
        <name>ATP</name>
        <dbReference type="ChEBI" id="CHEBI:30616"/>
    </ligand>
</feature>
<comment type="similarity">
    <text evidence="1">Belongs to the carbohydrate kinase pfkB family.</text>
</comment>
<evidence type="ECO:0000256" key="5">
    <source>
        <dbReference type="ARBA" id="ARBA00022723"/>
    </source>
</evidence>
<feature type="binding site" evidence="12">
    <location>
        <position position="275"/>
    </location>
    <ligand>
        <name>K(+)</name>
        <dbReference type="ChEBI" id="CHEBI:29103"/>
    </ligand>
</feature>
<dbReference type="PANTHER" id="PTHR10584">
    <property type="entry name" value="SUGAR KINASE"/>
    <property type="match status" value="1"/>
</dbReference>
<keyword evidence="10 12" id="KW-0630">Potassium</keyword>
<feature type="binding site" evidence="12">
    <location>
        <begin position="13"/>
        <end position="15"/>
    </location>
    <ligand>
        <name>substrate</name>
    </ligand>
</feature>
<feature type="binding site" evidence="12">
    <location>
        <position position="141"/>
    </location>
    <ligand>
        <name>substrate</name>
    </ligand>
</feature>
<feature type="binding site" evidence="12">
    <location>
        <position position="272"/>
    </location>
    <ligand>
        <name>K(+)</name>
        <dbReference type="ChEBI" id="CHEBI:29103"/>
    </ligand>
</feature>
<evidence type="ECO:0000256" key="7">
    <source>
        <dbReference type="ARBA" id="ARBA00022777"/>
    </source>
</evidence>
<dbReference type="PROSITE" id="PS00584">
    <property type="entry name" value="PFKB_KINASES_2"/>
    <property type="match status" value="1"/>
</dbReference>